<dbReference type="RefSeq" id="WP_058442119.1">
    <property type="nucleotide sequence ID" value="NZ_CAAAHU010000005.1"/>
</dbReference>
<gene>
    <name evidence="1" type="ORF">Lbru_2133</name>
</gene>
<dbReference type="Proteomes" id="UP000054742">
    <property type="component" value="Unassembled WGS sequence"/>
</dbReference>
<evidence type="ECO:0000313" key="2">
    <source>
        <dbReference type="Proteomes" id="UP000054742"/>
    </source>
</evidence>
<accession>A0A0W0SET7</accession>
<organism evidence="1 2">
    <name type="scientific">Legionella brunensis</name>
    <dbReference type="NCBI Taxonomy" id="29422"/>
    <lineage>
        <taxon>Bacteria</taxon>
        <taxon>Pseudomonadati</taxon>
        <taxon>Pseudomonadota</taxon>
        <taxon>Gammaproteobacteria</taxon>
        <taxon>Legionellales</taxon>
        <taxon>Legionellaceae</taxon>
        <taxon>Legionella</taxon>
    </lineage>
</organism>
<dbReference type="EMBL" id="LNXV01000029">
    <property type="protein sequence ID" value="KTC81613.1"/>
    <property type="molecule type" value="Genomic_DNA"/>
</dbReference>
<protein>
    <submittedName>
        <fullName evidence="1">Uncharacterized protein</fullName>
    </submittedName>
</protein>
<evidence type="ECO:0000313" key="1">
    <source>
        <dbReference type="EMBL" id="KTC81613.1"/>
    </source>
</evidence>
<comment type="caution">
    <text evidence="1">The sequence shown here is derived from an EMBL/GenBank/DDBJ whole genome shotgun (WGS) entry which is preliminary data.</text>
</comment>
<reference evidence="1 2" key="1">
    <citation type="submission" date="2015-11" db="EMBL/GenBank/DDBJ databases">
        <title>Genomic analysis of 38 Legionella species identifies large and diverse effector repertoires.</title>
        <authorList>
            <person name="Burstein D."/>
            <person name="Amaro F."/>
            <person name="Zusman T."/>
            <person name="Lifshitz Z."/>
            <person name="Cohen O."/>
            <person name="Gilbert J.A."/>
            <person name="Pupko T."/>
            <person name="Shuman H.A."/>
            <person name="Segal G."/>
        </authorList>
    </citation>
    <scope>NUCLEOTIDE SEQUENCE [LARGE SCALE GENOMIC DNA]</scope>
    <source>
        <strain evidence="1 2">ATCC 43878</strain>
    </source>
</reference>
<dbReference type="PATRIC" id="fig|29422.6.peg.2276"/>
<sequence length="626" mass="72369">MKHRIVINFADDLGGPLRLKLGDILLIARRDKKGILKVVQELQYHYNDEQGMPIIAPALYDSLDEYIEEALNEGMLSVEILAHSPYKSSHHLSSSVTKNCPIQLFTIDELTAWIESDILKKHITQTSISLIICQAASATVDFPSIAEQMFALFKEKPLKMTAREGFVYMRNRDKIYSLSAFDTLLHKAYISQETSANTFLERFSFPLLRGLRTFLSTTQLHTYDNSTPLNEKFAYFINDQNETFKIDKHLYDLYILSNPKPDKKLELCTKEDFINLANLGIKSDKNGKLYKKSEIVLKEIDLIHPAIVLQIQLGNYQKRDQLFTMIDQMHEAISTTPSIQNAKKLNVLLNIIEAYINARYFLNLPVNSTEHLLNLLHTVIANNGQFDQQDFQKIEAMAQYLQLDKTISLDASEYVRLAGLLWPSDAIEIMTHCRQMNEQFANRLETFCKMIKTENQLFENRKIYIKKSDINENPNELVAPEKNENQIHADLEKLQQLIHHQIQETSYLFSFNKFTPTQTEILTSLLQLIHVAQKQEIKNNEPDSLVPLLVQGIKKLVSTDTENTRLKLIEHAVDGFVKKHYNISEKIPENKKEKKTLQLEFFAHKKSENQETKDKFDPNNSLFELD</sequence>
<name>A0A0W0SET7_9GAMM</name>
<dbReference type="AlphaFoldDB" id="A0A0W0SET7"/>
<keyword evidence="2" id="KW-1185">Reference proteome</keyword>
<proteinExistence type="predicted"/>
<dbReference type="OrthoDB" id="9936228at2"/>